<gene>
    <name evidence="4 5" type="primary">LOC107771613</name>
</gene>
<dbReference type="InterPro" id="IPR055357">
    <property type="entry name" value="LRR_At1g61320_AtMIF1"/>
</dbReference>
<feature type="domain" description="At1g61320/AtMIF1 LRR" evidence="2">
    <location>
        <begin position="101"/>
        <end position="427"/>
    </location>
</feature>
<evidence type="ECO:0000313" key="3">
    <source>
        <dbReference type="Proteomes" id="UP000790787"/>
    </source>
</evidence>
<dbReference type="PaxDb" id="4097-A0A1S3Y314"/>
<protein>
    <submittedName>
        <fullName evidence="4 5">F-box/FBD/LRR-repeat protein At1g13570 isoform X1</fullName>
    </submittedName>
</protein>
<dbReference type="SUPFAM" id="SSF81383">
    <property type="entry name" value="F-box domain"/>
    <property type="match status" value="1"/>
</dbReference>
<dbReference type="SUPFAM" id="SSF52047">
    <property type="entry name" value="RNI-like"/>
    <property type="match status" value="1"/>
</dbReference>
<evidence type="ECO:0000313" key="5">
    <source>
        <dbReference type="RefSeq" id="XP_016446517.1"/>
    </source>
</evidence>
<dbReference type="PANTHER" id="PTHR31639">
    <property type="entry name" value="F-BOX PROTEIN-LIKE"/>
    <property type="match status" value="1"/>
</dbReference>
<dbReference type="OrthoDB" id="1722980at2759"/>
<dbReference type="AlphaFoldDB" id="A0A1S3Y314"/>
<evidence type="ECO:0000313" key="4">
    <source>
        <dbReference type="RefSeq" id="XP_016446516.1"/>
    </source>
</evidence>
<dbReference type="GeneID" id="107771613"/>
<dbReference type="InterPro" id="IPR032675">
    <property type="entry name" value="LRR_dom_sf"/>
</dbReference>
<organism evidence="4">
    <name type="scientific">Nicotiana tabacum</name>
    <name type="common">Common tobacco</name>
    <dbReference type="NCBI Taxonomy" id="4097"/>
    <lineage>
        <taxon>Eukaryota</taxon>
        <taxon>Viridiplantae</taxon>
        <taxon>Streptophyta</taxon>
        <taxon>Embryophyta</taxon>
        <taxon>Tracheophyta</taxon>
        <taxon>Spermatophyta</taxon>
        <taxon>Magnoliopsida</taxon>
        <taxon>eudicotyledons</taxon>
        <taxon>Gunneridae</taxon>
        <taxon>Pentapetalae</taxon>
        <taxon>asterids</taxon>
        <taxon>lamiids</taxon>
        <taxon>Solanales</taxon>
        <taxon>Solanaceae</taxon>
        <taxon>Nicotianoideae</taxon>
        <taxon>Nicotianeae</taxon>
        <taxon>Nicotiana</taxon>
    </lineage>
</organism>
<feature type="domain" description="F-box" evidence="1">
    <location>
        <begin position="38"/>
        <end position="77"/>
    </location>
</feature>
<dbReference type="Pfam" id="PF23622">
    <property type="entry name" value="LRR_At1g61320_AtMIF1"/>
    <property type="match status" value="1"/>
</dbReference>
<proteinExistence type="predicted"/>
<reference evidence="4 5" key="2">
    <citation type="submission" date="2025-04" db="UniProtKB">
        <authorList>
            <consortium name="RefSeq"/>
        </authorList>
    </citation>
    <scope>IDENTIFICATION</scope>
</reference>
<evidence type="ECO:0000259" key="2">
    <source>
        <dbReference type="Pfam" id="PF23622"/>
    </source>
</evidence>
<dbReference type="Gene3D" id="3.80.10.10">
    <property type="entry name" value="Ribonuclease Inhibitor"/>
    <property type="match status" value="1"/>
</dbReference>
<dbReference type="STRING" id="4097.A0A1S3Y314"/>
<dbReference type="PANTHER" id="PTHR31639:SF70">
    <property type="entry name" value="FBD DOMAIN-CONTAINING PROTEIN"/>
    <property type="match status" value="1"/>
</dbReference>
<dbReference type="InterPro" id="IPR001810">
    <property type="entry name" value="F-box_dom"/>
</dbReference>
<dbReference type="KEGG" id="nta:107771613"/>
<reference key="1">
    <citation type="journal article" date="2014" name="Nat. Commun.">
        <title>The tobacco genome sequence and its comparison with those of tomato and potato.</title>
        <authorList>
            <person name="Sierro N."/>
            <person name="Battey J.N."/>
            <person name="Ouadi S."/>
            <person name="Bakaher N."/>
            <person name="Bovet L."/>
            <person name="Willig A."/>
            <person name="Goepfert S."/>
            <person name="Peitsch M.C."/>
            <person name="Ivanov N.V."/>
        </authorList>
    </citation>
    <scope>NUCLEOTIDE SEQUENCE [LARGE SCALE GENOMIC DNA]</scope>
    <source>
        <strain>cv. TN90</strain>
    </source>
</reference>
<dbReference type="Pfam" id="PF00646">
    <property type="entry name" value="F-box"/>
    <property type="match status" value="1"/>
</dbReference>
<dbReference type="RefSeq" id="XP_016446517.1">
    <property type="nucleotide sequence ID" value="XM_016591031.1"/>
</dbReference>
<evidence type="ECO:0000259" key="1">
    <source>
        <dbReference type="Pfam" id="PF00646"/>
    </source>
</evidence>
<dbReference type="RefSeq" id="XP_016446516.1">
    <property type="nucleotide sequence ID" value="XM_016591030.1"/>
</dbReference>
<dbReference type="InterPro" id="IPR036047">
    <property type="entry name" value="F-box-like_dom_sf"/>
</dbReference>
<accession>A0A1S3Y314</accession>
<keyword evidence="3" id="KW-1185">Reference proteome</keyword>
<sequence>MFYATFTYVCWFKWPGLTIVMTDTYKGVEDGRDKLDRLTDLPINVIHQIQEYMAVEDATRMSVLSSKWRHVWASNPKLIISVDFCITRKQLGTLDIINRVLLQHYGPIKTFLLDISMIHPSEHSVIDLWMLHLSRNGLVELTLRCLEYLNTPYKLPSSVYGVELEHLSLSNCIFRPPCSFRGFHKLKSLTLSRVAFQLDVATSFLCVPNLKNLMFVKCIGLTHLNIYAPELLTLKVVRCDIETIKLGPFMDCRKLQCFAVISRDEVPQNGQHEAINLIKLLSSWPELRKLLLDRYFIKFLSSGNVAGLLSTRLNDLHDLAFCDYDFNDEDQVCSLLCVLRSSPNLKSLVLVLSHIKKGSGEVDVNHLEGQGCSIGEFNNLQALRICFFHGSRVELLFVRLLLASAPFLREMIIEVDKKVSESHATKISEKLMQFPRPALTQVIYHRSSL</sequence>
<name>A0A1S3Y314_TOBAC</name>
<dbReference type="Proteomes" id="UP000790787">
    <property type="component" value="Chromosome 9"/>
</dbReference>